<dbReference type="InterPro" id="IPR036259">
    <property type="entry name" value="MFS_trans_sf"/>
</dbReference>
<keyword evidence="7" id="KW-1003">Cell membrane</keyword>
<feature type="transmembrane region" description="Helical" evidence="14">
    <location>
        <begin position="436"/>
        <end position="456"/>
    </location>
</feature>
<evidence type="ECO:0000256" key="12">
    <source>
        <dbReference type="ARBA" id="ARBA00029961"/>
    </source>
</evidence>
<organism evidence="16 17">
    <name type="scientific">Chanos chanos</name>
    <name type="common">Milkfish</name>
    <name type="synonym">Mugil chanos</name>
    <dbReference type="NCBI Taxonomy" id="29144"/>
    <lineage>
        <taxon>Eukaryota</taxon>
        <taxon>Metazoa</taxon>
        <taxon>Chordata</taxon>
        <taxon>Craniata</taxon>
        <taxon>Vertebrata</taxon>
        <taxon>Euteleostomi</taxon>
        <taxon>Actinopterygii</taxon>
        <taxon>Neopterygii</taxon>
        <taxon>Teleostei</taxon>
        <taxon>Ostariophysi</taxon>
        <taxon>Gonorynchiformes</taxon>
        <taxon>Chanidae</taxon>
        <taxon>Chanos</taxon>
    </lineage>
</organism>
<dbReference type="GeneID" id="115815640"/>
<dbReference type="InterPro" id="IPR045263">
    <property type="entry name" value="GLUT"/>
</dbReference>
<dbReference type="GO" id="GO:0005353">
    <property type="term" value="F:fructose transmembrane transporter activity"/>
    <property type="evidence" value="ECO:0007669"/>
    <property type="project" value="UniProtKB-ARBA"/>
</dbReference>
<dbReference type="CTD" id="565510"/>
<sequence length="491" mass="53949">MQNLLKQLVRGKALVFIIILGIGGSFQNGFHVTVISSPSPYIQSFINATWAERYGEAPRANVVTFVWSAVVFAYAVGGLAGSVVIRCLTSQLGRKKAMLFNGVINIVASVIMFSSKVANSFEMILLARFLYGVTAGLGLNIHAIYLGESSPKKLRGMVTLTVATFVSLGKLAGQFAGLREVLGREECWNVLLSVSTVFAVVQLVTLPFFPEAPRYLLIEKDNADQCRQALQCLWGPGDYRPELEEMRAEQTAIRGEHSKSLLELVRDTNLRWQLISVLVLSGAIQFCGISAISVFSFNIFLEAGIPEEKIRYVTLGIGTSEVLTSISCGLLIDRVGRRVLLLGGFGGMSVIMALITVTLYFKDYSSWIPYSSSCLIFLFVVFYGGGPAAVAQPLSHEIFVQSYRPAAFVFIGCLRWAGFAVLGLTFPFLIDLLKSLCFVLFSCVCLLAALYIFFILPETKAKTPLEISEEFKNIQPCRSSTVEDMTIETKL</sequence>
<dbReference type="InterPro" id="IPR005828">
    <property type="entry name" value="MFS_sugar_transport-like"/>
</dbReference>
<feature type="domain" description="Major facilitator superfamily (MFS) profile" evidence="15">
    <location>
        <begin position="17"/>
        <end position="460"/>
    </location>
</feature>
<feature type="transmembrane region" description="Helical" evidence="14">
    <location>
        <begin position="97"/>
        <end position="118"/>
    </location>
</feature>
<feature type="transmembrane region" description="Helical" evidence="14">
    <location>
        <begin position="312"/>
        <end position="332"/>
    </location>
</feature>
<evidence type="ECO:0000259" key="15">
    <source>
        <dbReference type="PROSITE" id="PS50850"/>
    </source>
</evidence>
<evidence type="ECO:0000256" key="1">
    <source>
        <dbReference type="ARBA" id="ARBA00000590"/>
    </source>
</evidence>
<keyword evidence="10 14" id="KW-1133">Transmembrane helix</keyword>
<feature type="transmembrane region" description="Helical" evidence="14">
    <location>
        <begin position="157"/>
        <end position="176"/>
    </location>
</feature>
<dbReference type="GO" id="GO:0046323">
    <property type="term" value="P:D-glucose import"/>
    <property type="evidence" value="ECO:0007669"/>
    <property type="project" value="TreeGrafter"/>
</dbReference>
<evidence type="ECO:0000256" key="7">
    <source>
        <dbReference type="ARBA" id="ARBA00022475"/>
    </source>
</evidence>
<reference evidence="17" key="1">
    <citation type="submission" date="2025-08" db="UniProtKB">
        <authorList>
            <consortium name="RefSeq"/>
        </authorList>
    </citation>
    <scope>IDENTIFICATION</scope>
</reference>
<evidence type="ECO:0000256" key="5">
    <source>
        <dbReference type="ARBA" id="ARBA00015973"/>
    </source>
</evidence>
<name>A0A6J2VR45_CHACN</name>
<dbReference type="Gene3D" id="1.20.1250.20">
    <property type="entry name" value="MFS general substrate transporter like domains"/>
    <property type="match status" value="1"/>
</dbReference>
<dbReference type="Proteomes" id="UP000504632">
    <property type="component" value="Chromosome 6"/>
</dbReference>
<evidence type="ECO:0000256" key="4">
    <source>
        <dbReference type="ARBA" id="ARBA00007004"/>
    </source>
</evidence>
<dbReference type="RefSeq" id="XP_030634468.1">
    <property type="nucleotide sequence ID" value="XM_030778608.1"/>
</dbReference>
<feature type="transmembrane region" description="Helical" evidence="14">
    <location>
        <begin position="12"/>
        <end position="30"/>
    </location>
</feature>
<dbReference type="InterPro" id="IPR020846">
    <property type="entry name" value="MFS_dom"/>
</dbReference>
<dbReference type="SUPFAM" id="SSF103473">
    <property type="entry name" value="MFS general substrate transporter"/>
    <property type="match status" value="1"/>
</dbReference>
<dbReference type="PANTHER" id="PTHR23503:SF130">
    <property type="entry name" value="SOLUTE CARRIER FAMILY 2 (FACILITATED GLUCOSE TRANSPORTER), MEMBER 9-LIKE 1"/>
    <property type="match status" value="1"/>
</dbReference>
<feature type="transmembrane region" description="Helical" evidence="14">
    <location>
        <begin position="339"/>
        <end position="361"/>
    </location>
</feature>
<feature type="transmembrane region" description="Helical" evidence="14">
    <location>
        <begin position="65"/>
        <end position="85"/>
    </location>
</feature>
<evidence type="ECO:0000256" key="9">
    <source>
        <dbReference type="ARBA" id="ARBA00022692"/>
    </source>
</evidence>
<evidence type="ECO:0000256" key="8">
    <source>
        <dbReference type="ARBA" id="ARBA00022597"/>
    </source>
</evidence>
<feature type="transmembrane region" description="Helical" evidence="14">
    <location>
        <begin position="406"/>
        <end position="430"/>
    </location>
</feature>
<protein>
    <recommendedName>
        <fullName evidence="5">Solute carrier family 2, facilitated glucose transporter member 5</fullName>
    </recommendedName>
    <alternativeName>
        <fullName evidence="13">Fructose transporter</fullName>
    </alternativeName>
    <alternativeName>
        <fullName evidence="12">Glucose transporter type 5, small intestine</fullName>
    </alternativeName>
</protein>
<evidence type="ECO:0000256" key="13">
    <source>
        <dbReference type="ARBA" id="ARBA00031099"/>
    </source>
</evidence>
<dbReference type="GO" id="GO:0042383">
    <property type="term" value="C:sarcolemma"/>
    <property type="evidence" value="ECO:0007669"/>
    <property type="project" value="UniProtKB-SubCell"/>
</dbReference>
<dbReference type="AlphaFoldDB" id="A0A6J2VR45"/>
<dbReference type="PROSITE" id="PS00217">
    <property type="entry name" value="SUGAR_TRANSPORT_2"/>
    <property type="match status" value="1"/>
</dbReference>
<keyword evidence="6" id="KW-0813">Transport</keyword>
<dbReference type="GO" id="GO:0070837">
    <property type="term" value="P:dehydroascorbic acid transport"/>
    <property type="evidence" value="ECO:0007669"/>
    <property type="project" value="TreeGrafter"/>
</dbReference>
<feature type="transmembrane region" description="Helical" evidence="14">
    <location>
        <begin position="188"/>
        <end position="209"/>
    </location>
</feature>
<comment type="subcellular location">
    <subcellularLocation>
        <location evidence="2">Cell membrane</location>
        <location evidence="2">Sarcolemma</location>
    </subcellularLocation>
    <subcellularLocation>
        <location evidence="3">Cell membrane</location>
        <topology evidence="3">Multi-pass membrane protein</topology>
    </subcellularLocation>
</comment>
<dbReference type="GO" id="GO:0055056">
    <property type="term" value="F:D-glucose transmembrane transporter activity"/>
    <property type="evidence" value="ECO:0007669"/>
    <property type="project" value="TreeGrafter"/>
</dbReference>
<dbReference type="InParanoid" id="A0A6J2VR45"/>
<evidence type="ECO:0000313" key="16">
    <source>
        <dbReference type="Proteomes" id="UP000504632"/>
    </source>
</evidence>
<feature type="transmembrane region" description="Helical" evidence="14">
    <location>
        <begin position="274"/>
        <end position="300"/>
    </location>
</feature>
<comment type="similarity">
    <text evidence="4">Belongs to the major facilitator superfamily. Sugar transporter (TC 2.A.1.1) family. Glucose transporter subfamily.</text>
</comment>
<dbReference type="OrthoDB" id="4142200at2759"/>
<dbReference type="PANTHER" id="PTHR23503">
    <property type="entry name" value="SOLUTE CARRIER FAMILY 2"/>
    <property type="match status" value="1"/>
</dbReference>
<dbReference type="FunFam" id="1.20.1250.20:FF:001511">
    <property type="entry name" value="Solute carrier family 2, facilitated glucose transporter member 5"/>
    <property type="match status" value="1"/>
</dbReference>
<dbReference type="PROSITE" id="PS50850">
    <property type="entry name" value="MFS"/>
    <property type="match status" value="1"/>
</dbReference>
<comment type="catalytic activity">
    <reaction evidence="1">
        <text>D-fructose(out) = D-fructose(in)</text>
        <dbReference type="Rhea" id="RHEA:60372"/>
        <dbReference type="ChEBI" id="CHEBI:37721"/>
    </reaction>
</comment>
<evidence type="ECO:0000256" key="10">
    <source>
        <dbReference type="ARBA" id="ARBA00022989"/>
    </source>
</evidence>
<evidence type="ECO:0000256" key="3">
    <source>
        <dbReference type="ARBA" id="ARBA00004651"/>
    </source>
</evidence>
<evidence type="ECO:0000256" key="2">
    <source>
        <dbReference type="ARBA" id="ARBA00004135"/>
    </source>
</evidence>
<dbReference type="Pfam" id="PF00083">
    <property type="entry name" value="Sugar_tr"/>
    <property type="match status" value="1"/>
</dbReference>
<evidence type="ECO:0000256" key="6">
    <source>
        <dbReference type="ARBA" id="ARBA00022448"/>
    </source>
</evidence>
<proteinExistence type="inferred from homology"/>
<keyword evidence="11 14" id="KW-0472">Membrane</keyword>
<feature type="transmembrane region" description="Helical" evidence="14">
    <location>
        <begin position="124"/>
        <end position="145"/>
    </location>
</feature>
<keyword evidence="16" id="KW-1185">Reference proteome</keyword>
<evidence type="ECO:0000313" key="17">
    <source>
        <dbReference type="RefSeq" id="XP_030634468.1"/>
    </source>
</evidence>
<keyword evidence="8" id="KW-0762">Sugar transport</keyword>
<dbReference type="GO" id="GO:1990539">
    <property type="term" value="P:fructose import across plasma membrane"/>
    <property type="evidence" value="ECO:0007669"/>
    <property type="project" value="UniProtKB-ARBA"/>
</dbReference>
<keyword evidence="9 14" id="KW-0812">Transmembrane</keyword>
<accession>A0A6J2VR45</accession>
<gene>
    <name evidence="17" type="primary">slc2a9l1</name>
</gene>
<evidence type="ECO:0000256" key="14">
    <source>
        <dbReference type="SAM" id="Phobius"/>
    </source>
</evidence>
<dbReference type="InterPro" id="IPR005829">
    <property type="entry name" value="Sugar_transporter_CS"/>
</dbReference>
<evidence type="ECO:0000256" key="11">
    <source>
        <dbReference type="ARBA" id="ARBA00023136"/>
    </source>
</evidence>